<keyword evidence="1 3" id="KW-0378">Hydrolase</keyword>
<dbReference type="GO" id="GO:0035550">
    <property type="term" value="C:urease complex"/>
    <property type="evidence" value="ECO:0007669"/>
    <property type="project" value="InterPro"/>
</dbReference>
<sequence>MNKTNKVGAKGAKTGLIPGQIILKKQDIACNIGKKTVAIEVKNVGDRPIQVGSHYHFFEVNKKLQFNREEAYGMRLNIPASTAVRFEPGESKKVNLVEIGGQKIVYGHNGLVNGPLSEENKAAAVAKAKELGFL</sequence>
<reference evidence="4 5" key="1">
    <citation type="submission" date="2018-11" db="EMBL/GenBank/DDBJ databases">
        <authorList>
            <consortium name="Pathogen Informatics"/>
        </authorList>
    </citation>
    <scope>NUCLEOTIDE SEQUENCE [LARGE SCALE GENOMIC DNA]</scope>
    <source>
        <strain evidence="4 5">NCTC12929</strain>
    </source>
</reference>
<comment type="subunit">
    <text evidence="3">Heterotrimer of UreA (gamma), UreB (beta) and UreC (alpha) subunits. Three heterotrimers associate to form the active enzyme.</text>
</comment>
<dbReference type="NCBIfam" id="TIGR00192">
    <property type="entry name" value="urease_beta"/>
    <property type="match status" value="1"/>
</dbReference>
<dbReference type="GO" id="GO:0043419">
    <property type="term" value="P:urea catabolic process"/>
    <property type="evidence" value="ECO:0007669"/>
    <property type="project" value="UniProtKB-UniRule"/>
</dbReference>
<keyword evidence="3" id="KW-0963">Cytoplasm</keyword>
<dbReference type="RefSeq" id="WP_125151386.1">
    <property type="nucleotide sequence ID" value="NZ_UYIV01000001.1"/>
</dbReference>
<dbReference type="AlphaFoldDB" id="A0A7Z8YP89"/>
<protein>
    <recommendedName>
        <fullName evidence="3">Urease subunit beta</fullName>
        <ecNumber evidence="3">3.5.1.5</ecNumber>
    </recommendedName>
    <alternativeName>
        <fullName evidence="3">Urea amidohydrolase subunit beta</fullName>
    </alternativeName>
</protein>
<comment type="caution">
    <text evidence="4">The sequence shown here is derived from an EMBL/GenBank/DDBJ whole genome shotgun (WGS) entry which is preliminary data.</text>
</comment>
<dbReference type="FunFam" id="2.10.150.10:FF:000001">
    <property type="entry name" value="Urease subunit beta"/>
    <property type="match status" value="1"/>
</dbReference>
<evidence type="ECO:0000313" key="5">
    <source>
        <dbReference type="Proteomes" id="UP000270205"/>
    </source>
</evidence>
<dbReference type="HAMAP" id="MF_01954">
    <property type="entry name" value="Urease_beta"/>
    <property type="match status" value="1"/>
</dbReference>
<dbReference type="Proteomes" id="UP000270205">
    <property type="component" value="Unassembled WGS sequence"/>
</dbReference>
<dbReference type="Gene3D" id="2.10.150.10">
    <property type="entry name" value="Urease, beta subunit"/>
    <property type="match status" value="1"/>
</dbReference>
<proteinExistence type="inferred from homology"/>
<comment type="similarity">
    <text evidence="3">Belongs to the urease beta subunit family.</text>
</comment>
<dbReference type="NCBIfam" id="NF009682">
    <property type="entry name" value="PRK13203.1"/>
    <property type="match status" value="1"/>
</dbReference>
<evidence type="ECO:0000256" key="2">
    <source>
        <dbReference type="ARBA" id="ARBA00047778"/>
    </source>
</evidence>
<dbReference type="EMBL" id="UYIV01000001">
    <property type="protein sequence ID" value="VDH04674.1"/>
    <property type="molecule type" value="Genomic_DNA"/>
</dbReference>
<dbReference type="PANTHER" id="PTHR33569">
    <property type="entry name" value="UREASE"/>
    <property type="match status" value="1"/>
</dbReference>
<dbReference type="SUPFAM" id="SSF51278">
    <property type="entry name" value="Urease, beta-subunit"/>
    <property type="match status" value="1"/>
</dbReference>
<evidence type="ECO:0000256" key="1">
    <source>
        <dbReference type="ARBA" id="ARBA00022801"/>
    </source>
</evidence>
<gene>
    <name evidence="4" type="primary">ureA_2</name>
    <name evidence="3" type="synonym">ureB</name>
    <name evidence="4" type="ORF">NCTC12929_01555</name>
</gene>
<dbReference type="UniPathway" id="UPA00258">
    <property type="reaction ID" value="UER00370"/>
</dbReference>
<organism evidence="4 5">
    <name type="scientific">Bergeyella zoohelcum</name>
    <dbReference type="NCBI Taxonomy" id="1015"/>
    <lineage>
        <taxon>Bacteria</taxon>
        <taxon>Pseudomonadati</taxon>
        <taxon>Bacteroidota</taxon>
        <taxon>Flavobacteriia</taxon>
        <taxon>Flavobacteriales</taxon>
        <taxon>Weeksellaceae</taxon>
        <taxon>Bergeyella</taxon>
    </lineage>
</organism>
<evidence type="ECO:0000256" key="3">
    <source>
        <dbReference type="HAMAP-Rule" id="MF_01954"/>
    </source>
</evidence>
<dbReference type="CDD" id="cd00407">
    <property type="entry name" value="Urease_beta"/>
    <property type="match status" value="1"/>
</dbReference>
<dbReference type="InterPro" id="IPR002019">
    <property type="entry name" value="Urease_beta-like"/>
</dbReference>
<comment type="subcellular location">
    <subcellularLocation>
        <location evidence="3">Cytoplasm</location>
    </subcellularLocation>
</comment>
<accession>A0A7Z8YP89</accession>
<evidence type="ECO:0000313" key="4">
    <source>
        <dbReference type="EMBL" id="VDH04674.1"/>
    </source>
</evidence>
<dbReference type="Pfam" id="PF00699">
    <property type="entry name" value="Urease_beta"/>
    <property type="match status" value="1"/>
</dbReference>
<dbReference type="EC" id="3.5.1.5" evidence="3"/>
<comment type="pathway">
    <text evidence="3">Nitrogen metabolism; urea degradation; CO(2) and NH(3) from urea (urease route): step 1/1.</text>
</comment>
<dbReference type="PANTHER" id="PTHR33569:SF1">
    <property type="entry name" value="UREASE"/>
    <property type="match status" value="1"/>
</dbReference>
<dbReference type="GO" id="GO:0009039">
    <property type="term" value="F:urease activity"/>
    <property type="evidence" value="ECO:0007669"/>
    <property type="project" value="UniProtKB-UniRule"/>
</dbReference>
<comment type="catalytic activity">
    <reaction evidence="2 3">
        <text>urea + 2 H2O + H(+) = hydrogencarbonate + 2 NH4(+)</text>
        <dbReference type="Rhea" id="RHEA:20557"/>
        <dbReference type="ChEBI" id="CHEBI:15377"/>
        <dbReference type="ChEBI" id="CHEBI:15378"/>
        <dbReference type="ChEBI" id="CHEBI:16199"/>
        <dbReference type="ChEBI" id="CHEBI:17544"/>
        <dbReference type="ChEBI" id="CHEBI:28938"/>
        <dbReference type="EC" id="3.5.1.5"/>
    </reaction>
</comment>
<name>A0A7Z8YP89_9FLAO</name>
<dbReference type="InterPro" id="IPR036461">
    <property type="entry name" value="Urease_betasu_sf"/>
</dbReference>
<dbReference type="InterPro" id="IPR050069">
    <property type="entry name" value="Urease_subunit"/>
</dbReference>